<name>A0A0R3UJ73_MESCO</name>
<gene>
    <name evidence="1" type="ORF">MCOS_LOCUS7537</name>
</gene>
<protein>
    <submittedName>
        <fullName evidence="1">Uncharacterized protein</fullName>
    </submittedName>
</protein>
<dbReference type="EMBL" id="UXSR01005377">
    <property type="protein sequence ID" value="VDD81534.1"/>
    <property type="molecule type" value="Genomic_DNA"/>
</dbReference>
<proteinExistence type="predicted"/>
<sequence>MFVAGGFCVRRGFLQHVRFRVKLPTCPVLGLVVVSHQSKWLLIRDLAVMLPTLVVTPNEVKIKTSGPQPLVAPDPPAAALIGRPTRQFAVNTSWSHRGNKQKHAVETVYIHAETQIALPRCDVMESPTALQIAYAHRRAINAAIVDLFGDISGASVLAYDLLKCTQMEVNNETEKDKTFGRRFELLVALQRAHADEMIAALSMITAGFCGGEILSLFVPSKASAETKVSAGLVVDVLGVADSPTTLISAS</sequence>
<dbReference type="OrthoDB" id="6264327at2759"/>
<organism evidence="1 2">
    <name type="scientific">Mesocestoides corti</name>
    <name type="common">Flatworm</name>
    <dbReference type="NCBI Taxonomy" id="53468"/>
    <lineage>
        <taxon>Eukaryota</taxon>
        <taxon>Metazoa</taxon>
        <taxon>Spiralia</taxon>
        <taxon>Lophotrochozoa</taxon>
        <taxon>Platyhelminthes</taxon>
        <taxon>Cestoda</taxon>
        <taxon>Eucestoda</taxon>
        <taxon>Cyclophyllidea</taxon>
        <taxon>Mesocestoididae</taxon>
        <taxon>Mesocestoides</taxon>
    </lineage>
</organism>
<evidence type="ECO:0000313" key="2">
    <source>
        <dbReference type="Proteomes" id="UP000267029"/>
    </source>
</evidence>
<dbReference type="Proteomes" id="UP000267029">
    <property type="component" value="Unassembled WGS sequence"/>
</dbReference>
<reference evidence="1 2" key="1">
    <citation type="submission" date="2018-10" db="EMBL/GenBank/DDBJ databases">
        <authorList>
            <consortium name="Pathogen Informatics"/>
        </authorList>
    </citation>
    <scope>NUCLEOTIDE SEQUENCE [LARGE SCALE GENOMIC DNA]</scope>
</reference>
<dbReference type="AlphaFoldDB" id="A0A0R3UJ73"/>
<evidence type="ECO:0000313" key="1">
    <source>
        <dbReference type="EMBL" id="VDD81534.1"/>
    </source>
</evidence>
<keyword evidence="2" id="KW-1185">Reference proteome</keyword>
<accession>A0A0R3UJ73</accession>